<keyword evidence="8" id="KW-1185">Reference proteome</keyword>
<reference evidence="7 8" key="1">
    <citation type="submission" date="2024-09" db="EMBL/GenBank/DDBJ databases">
        <authorList>
            <person name="Sun Q."/>
            <person name="Mori K."/>
        </authorList>
    </citation>
    <scope>NUCLEOTIDE SEQUENCE [LARGE SCALE GENOMIC DNA]</scope>
    <source>
        <strain evidence="7 8">NCAIM B.02604</strain>
    </source>
</reference>
<dbReference type="EMBL" id="JBHLUB010000032">
    <property type="protein sequence ID" value="MFC0582810.1"/>
    <property type="molecule type" value="Genomic_DNA"/>
</dbReference>
<accession>A0ABV6PCG3</accession>
<proteinExistence type="inferred from homology"/>
<dbReference type="RefSeq" id="WP_377460266.1">
    <property type="nucleotide sequence ID" value="NZ_JBHLUB010000032.1"/>
</dbReference>
<feature type="domain" description="Enoyl reductase (ER)" evidence="6">
    <location>
        <begin position="9"/>
        <end position="339"/>
    </location>
</feature>
<dbReference type="PANTHER" id="PTHR43401:SF2">
    <property type="entry name" value="L-THREONINE 3-DEHYDROGENASE"/>
    <property type="match status" value="1"/>
</dbReference>
<dbReference type="Proteomes" id="UP001589862">
    <property type="component" value="Unassembled WGS sequence"/>
</dbReference>
<dbReference type="InterPro" id="IPR002328">
    <property type="entry name" value="ADH_Zn_CS"/>
</dbReference>
<evidence type="ECO:0000256" key="3">
    <source>
        <dbReference type="ARBA" id="ARBA00022833"/>
    </source>
</evidence>
<gene>
    <name evidence="7" type="ORF">ACFFFR_10550</name>
</gene>
<keyword evidence="2 5" id="KW-0479">Metal-binding</keyword>
<dbReference type="InterPro" id="IPR013154">
    <property type="entry name" value="ADH-like_N"/>
</dbReference>
<evidence type="ECO:0000256" key="2">
    <source>
        <dbReference type="ARBA" id="ARBA00022723"/>
    </source>
</evidence>
<comment type="caution">
    <text evidence="7">The sequence shown here is derived from an EMBL/GenBank/DDBJ whole genome shotgun (WGS) entry which is preliminary data.</text>
</comment>
<keyword evidence="4" id="KW-0560">Oxidoreductase</keyword>
<evidence type="ECO:0000256" key="1">
    <source>
        <dbReference type="ARBA" id="ARBA00001947"/>
    </source>
</evidence>
<sequence length="347" mass="37209">MLAAVTTQKCTTELVTRERPAVPDGHVLVRVEYVSLCGTDLHIWEDDYASELPLIQGHEIAGTIVERGTDVAFEWTMGQRVVVSPMVFCGTCPACRVGRVNACQDMSVLGCYQDGALAEYISVPASKLYAIPDNLPTELAALSEPVSISMQAVNRARVESGEWVLLFGAGPIGLLAVLYLKELGANVVVVDLDPDRLALATEFGADLTFQSSGEFPTAEQRELLLAHVGQAGPTVVIEATGVPACVETAIDLVACAGRVVLVGISDRPVQISQRTLPVKELDLLGSRNSLLLQGDALGLIDRNQSKVSKLITHRFTLAELQKAFQTMADPDVFVGKIVIALETQEQG</sequence>
<organism evidence="7 8">
    <name type="scientific">Micrococcoides hystricis</name>
    <dbReference type="NCBI Taxonomy" id="1572761"/>
    <lineage>
        <taxon>Bacteria</taxon>
        <taxon>Bacillati</taxon>
        <taxon>Actinomycetota</taxon>
        <taxon>Actinomycetes</taxon>
        <taxon>Micrococcales</taxon>
        <taxon>Micrococcaceae</taxon>
        <taxon>Micrococcoides</taxon>
    </lineage>
</organism>
<dbReference type="InterPro" id="IPR050129">
    <property type="entry name" value="Zn_alcohol_dh"/>
</dbReference>
<comment type="cofactor">
    <cofactor evidence="1 5">
        <name>Zn(2+)</name>
        <dbReference type="ChEBI" id="CHEBI:29105"/>
    </cofactor>
</comment>
<dbReference type="Gene3D" id="3.90.180.10">
    <property type="entry name" value="Medium-chain alcohol dehydrogenases, catalytic domain"/>
    <property type="match status" value="1"/>
</dbReference>
<dbReference type="SUPFAM" id="SSF50129">
    <property type="entry name" value="GroES-like"/>
    <property type="match status" value="1"/>
</dbReference>
<comment type="similarity">
    <text evidence="5">Belongs to the zinc-containing alcohol dehydrogenase family.</text>
</comment>
<evidence type="ECO:0000259" key="6">
    <source>
        <dbReference type="SMART" id="SM00829"/>
    </source>
</evidence>
<dbReference type="Pfam" id="PF08240">
    <property type="entry name" value="ADH_N"/>
    <property type="match status" value="1"/>
</dbReference>
<dbReference type="InterPro" id="IPR036291">
    <property type="entry name" value="NAD(P)-bd_dom_sf"/>
</dbReference>
<dbReference type="SUPFAM" id="SSF51735">
    <property type="entry name" value="NAD(P)-binding Rossmann-fold domains"/>
    <property type="match status" value="1"/>
</dbReference>
<dbReference type="PROSITE" id="PS00059">
    <property type="entry name" value="ADH_ZINC"/>
    <property type="match status" value="1"/>
</dbReference>
<protein>
    <submittedName>
        <fullName evidence="7">Alcohol dehydrogenase catalytic domain-containing protein</fullName>
    </submittedName>
</protein>
<dbReference type="Gene3D" id="3.40.50.720">
    <property type="entry name" value="NAD(P)-binding Rossmann-like Domain"/>
    <property type="match status" value="1"/>
</dbReference>
<evidence type="ECO:0000313" key="7">
    <source>
        <dbReference type="EMBL" id="MFC0582810.1"/>
    </source>
</evidence>
<dbReference type="InterPro" id="IPR013149">
    <property type="entry name" value="ADH-like_C"/>
</dbReference>
<evidence type="ECO:0000313" key="8">
    <source>
        <dbReference type="Proteomes" id="UP001589862"/>
    </source>
</evidence>
<dbReference type="PANTHER" id="PTHR43401">
    <property type="entry name" value="L-THREONINE 3-DEHYDROGENASE"/>
    <property type="match status" value="1"/>
</dbReference>
<dbReference type="SMART" id="SM00829">
    <property type="entry name" value="PKS_ER"/>
    <property type="match status" value="1"/>
</dbReference>
<dbReference type="Pfam" id="PF00107">
    <property type="entry name" value="ADH_zinc_N"/>
    <property type="match status" value="1"/>
</dbReference>
<dbReference type="InterPro" id="IPR011032">
    <property type="entry name" value="GroES-like_sf"/>
</dbReference>
<evidence type="ECO:0000256" key="4">
    <source>
        <dbReference type="ARBA" id="ARBA00023002"/>
    </source>
</evidence>
<evidence type="ECO:0000256" key="5">
    <source>
        <dbReference type="RuleBase" id="RU361277"/>
    </source>
</evidence>
<name>A0ABV6PCG3_9MICC</name>
<keyword evidence="3 5" id="KW-0862">Zinc</keyword>
<dbReference type="InterPro" id="IPR020843">
    <property type="entry name" value="ER"/>
</dbReference>